<name>A0ABQ0D244_9HELI</name>
<evidence type="ECO:0000313" key="1">
    <source>
        <dbReference type="EMBL" id="GAB0172416.1"/>
    </source>
</evidence>
<protein>
    <submittedName>
        <fullName evidence="1">Uncharacterized protein</fullName>
    </submittedName>
</protein>
<reference evidence="1 2" key="1">
    <citation type="submission" date="2024-06" db="EMBL/GenBank/DDBJ databases">
        <title>Draft genome sequence of Helicobacter trogontum NHP16-4001.</title>
        <authorList>
            <person name="Rimbara E."/>
            <person name="Suzuki M."/>
        </authorList>
    </citation>
    <scope>NUCLEOTIDE SEQUENCE [LARGE SCALE GENOMIC DNA]</scope>
    <source>
        <strain evidence="1 2">NHP16-4001</strain>
    </source>
</reference>
<comment type="caution">
    <text evidence="1">The sequence shown here is derived from an EMBL/GenBank/DDBJ whole genome shotgun (WGS) entry which is preliminary data.</text>
</comment>
<dbReference type="RefSeq" id="WP_369607180.1">
    <property type="nucleotide sequence ID" value="NZ_BAAFHN010000005.1"/>
</dbReference>
<evidence type="ECO:0000313" key="2">
    <source>
        <dbReference type="Proteomes" id="UP001562457"/>
    </source>
</evidence>
<accession>A0ABQ0D244</accession>
<organism evidence="1 2">
    <name type="scientific">Helicobacter trogontum</name>
    <dbReference type="NCBI Taxonomy" id="50960"/>
    <lineage>
        <taxon>Bacteria</taxon>
        <taxon>Pseudomonadati</taxon>
        <taxon>Campylobacterota</taxon>
        <taxon>Epsilonproteobacteria</taxon>
        <taxon>Campylobacterales</taxon>
        <taxon>Helicobacteraceae</taxon>
        <taxon>Helicobacter</taxon>
    </lineage>
</organism>
<dbReference type="EMBL" id="BAAFHN010000005">
    <property type="protein sequence ID" value="GAB0172416.1"/>
    <property type="molecule type" value="Genomic_DNA"/>
</dbReference>
<gene>
    <name evidence="1" type="ORF">NHP164001_04290</name>
</gene>
<sequence length="41" mass="4633">MGTWGGDGIKRNKKENGAKLDGEIYQEYPQKIHAFILGKLK</sequence>
<dbReference type="Proteomes" id="UP001562457">
    <property type="component" value="Unassembled WGS sequence"/>
</dbReference>
<keyword evidence="2" id="KW-1185">Reference proteome</keyword>
<proteinExistence type="predicted"/>